<evidence type="ECO:0000313" key="1">
    <source>
        <dbReference type="EMBL" id="EYC33518.1"/>
    </source>
</evidence>
<comment type="caution">
    <text evidence="1">The sequence shown here is derived from an EMBL/GenBank/DDBJ whole genome shotgun (WGS) entry which is preliminary data.</text>
</comment>
<reference evidence="2" key="1">
    <citation type="journal article" date="2015" name="Nat. Genet.">
        <title>The genome and transcriptome of the zoonotic hookworm Ancylostoma ceylanicum identify infection-specific gene families.</title>
        <authorList>
            <person name="Schwarz E.M."/>
            <person name="Hu Y."/>
            <person name="Antoshechkin I."/>
            <person name="Miller M.M."/>
            <person name="Sternberg P.W."/>
            <person name="Aroian R.V."/>
        </authorList>
    </citation>
    <scope>NUCLEOTIDE SEQUENCE</scope>
    <source>
        <strain evidence="2">HY135</strain>
    </source>
</reference>
<evidence type="ECO:0000313" key="2">
    <source>
        <dbReference type="Proteomes" id="UP000024635"/>
    </source>
</evidence>
<proteinExistence type="predicted"/>
<name>A0A016W3G5_9BILA</name>
<organism evidence="1 2">
    <name type="scientific">Ancylostoma ceylanicum</name>
    <dbReference type="NCBI Taxonomy" id="53326"/>
    <lineage>
        <taxon>Eukaryota</taxon>
        <taxon>Metazoa</taxon>
        <taxon>Ecdysozoa</taxon>
        <taxon>Nematoda</taxon>
        <taxon>Chromadorea</taxon>
        <taxon>Rhabditida</taxon>
        <taxon>Rhabditina</taxon>
        <taxon>Rhabditomorpha</taxon>
        <taxon>Strongyloidea</taxon>
        <taxon>Ancylostomatidae</taxon>
        <taxon>Ancylostomatinae</taxon>
        <taxon>Ancylostoma</taxon>
    </lineage>
</organism>
<keyword evidence="2" id="KW-1185">Reference proteome</keyword>
<dbReference type="Proteomes" id="UP000024635">
    <property type="component" value="Unassembled WGS sequence"/>
</dbReference>
<dbReference type="AlphaFoldDB" id="A0A016W3G5"/>
<dbReference type="OrthoDB" id="2985014at2759"/>
<accession>A0A016W3G5</accession>
<dbReference type="EMBL" id="JARK01001338">
    <property type="protein sequence ID" value="EYC33518.1"/>
    <property type="molecule type" value="Genomic_DNA"/>
</dbReference>
<gene>
    <name evidence="1" type="primary">Acey_s0002.g841</name>
    <name evidence="1" type="ORF">Y032_0002g841</name>
</gene>
<sequence length="72" mass="8297">MREVSLGLGYWNCCLRSKFCLLFEKAYVYTFCEPNKTSILVGNIIFCYFATDKPAAFTTVQAKEQLPAEEKR</sequence>
<protein>
    <submittedName>
        <fullName evidence="1">Uncharacterized protein</fullName>
    </submittedName>
</protein>